<feature type="region of interest" description="Disordered" evidence="1">
    <location>
        <begin position="1"/>
        <end position="22"/>
    </location>
</feature>
<keyword evidence="3" id="KW-1185">Reference proteome</keyword>
<evidence type="ECO:0000313" key="2">
    <source>
        <dbReference type="EMBL" id="CAL1545174.1"/>
    </source>
</evidence>
<organism evidence="2 3">
    <name type="scientific">Lymnaea stagnalis</name>
    <name type="common">Great pond snail</name>
    <name type="synonym">Helix stagnalis</name>
    <dbReference type="NCBI Taxonomy" id="6523"/>
    <lineage>
        <taxon>Eukaryota</taxon>
        <taxon>Metazoa</taxon>
        <taxon>Spiralia</taxon>
        <taxon>Lophotrochozoa</taxon>
        <taxon>Mollusca</taxon>
        <taxon>Gastropoda</taxon>
        <taxon>Heterobranchia</taxon>
        <taxon>Euthyneura</taxon>
        <taxon>Panpulmonata</taxon>
        <taxon>Hygrophila</taxon>
        <taxon>Lymnaeoidea</taxon>
        <taxon>Lymnaeidae</taxon>
        <taxon>Lymnaea</taxon>
    </lineage>
</organism>
<protein>
    <submittedName>
        <fullName evidence="2">Uncharacterized protein</fullName>
    </submittedName>
</protein>
<dbReference type="EMBL" id="CAXITT010000685">
    <property type="protein sequence ID" value="CAL1545174.1"/>
    <property type="molecule type" value="Genomic_DNA"/>
</dbReference>
<accession>A0AAV2IHC6</accession>
<dbReference type="Proteomes" id="UP001497497">
    <property type="component" value="Unassembled WGS sequence"/>
</dbReference>
<evidence type="ECO:0000313" key="3">
    <source>
        <dbReference type="Proteomes" id="UP001497497"/>
    </source>
</evidence>
<feature type="region of interest" description="Disordered" evidence="1">
    <location>
        <begin position="85"/>
        <end position="107"/>
    </location>
</feature>
<sequence>MRAMASAANQGYDMPLAPRHEPYSQMQNPDSSMMWMEMYNHYGNNMWNPMSAIKGYHLSMDAAQSLGTKWPPAVPPMYPSWNDPQLLYPSPQHQHPSPEALHGACAPSQRHDVNSVYAQASNFQQCSVAGPGGP</sequence>
<gene>
    <name evidence="2" type="ORF">GSLYS_00018657001</name>
</gene>
<name>A0AAV2IHC6_LYMST</name>
<reference evidence="2 3" key="1">
    <citation type="submission" date="2024-04" db="EMBL/GenBank/DDBJ databases">
        <authorList>
            <consortium name="Genoscope - CEA"/>
            <person name="William W."/>
        </authorList>
    </citation>
    <scope>NUCLEOTIDE SEQUENCE [LARGE SCALE GENOMIC DNA]</scope>
</reference>
<evidence type="ECO:0000256" key="1">
    <source>
        <dbReference type="SAM" id="MobiDB-lite"/>
    </source>
</evidence>
<comment type="caution">
    <text evidence="2">The sequence shown here is derived from an EMBL/GenBank/DDBJ whole genome shotgun (WGS) entry which is preliminary data.</text>
</comment>
<proteinExistence type="predicted"/>
<dbReference type="AlphaFoldDB" id="A0AAV2IHC6"/>